<protein>
    <recommendedName>
        <fullName evidence="4">Gentisate 1,2-dioxygenase</fullName>
    </recommendedName>
</protein>
<comment type="caution">
    <text evidence="2">The sequence shown here is derived from an EMBL/GenBank/DDBJ whole genome shotgun (WGS) entry which is preliminary data.</text>
</comment>
<evidence type="ECO:0000256" key="1">
    <source>
        <dbReference type="SAM" id="MobiDB-lite"/>
    </source>
</evidence>
<dbReference type="Proteomes" id="UP001413721">
    <property type="component" value="Unassembled WGS sequence"/>
</dbReference>
<dbReference type="InterPro" id="IPR047183">
    <property type="entry name" value="GDO-like"/>
</dbReference>
<keyword evidence="3" id="KW-1185">Reference proteome</keyword>
<dbReference type="InterPro" id="IPR011051">
    <property type="entry name" value="RmlC_Cupin_sf"/>
</dbReference>
<dbReference type="Gene3D" id="2.60.120.10">
    <property type="entry name" value="Jelly Rolls"/>
    <property type="match status" value="2"/>
</dbReference>
<dbReference type="EMBL" id="JBBKTW010000005">
    <property type="protein sequence ID" value="MEN2989468.1"/>
    <property type="molecule type" value="Genomic_DNA"/>
</dbReference>
<evidence type="ECO:0000313" key="2">
    <source>
        <dbReference type="EMBL" id="MEN2989468.1"/>
    </source>
</evidence>
<evidence type="ECO:0000313" key="3">
    <source>
        <dbReference type="Proteomes" id="UP001413721"/>
    </source>
</evidence>
<dbReference type="RefSeq" id="WP_345933038.1">
    <property type="nucleotide sequence ID" value="NZ_JBBKTV010000004.1"/>
</dbReference>
<dbReference type="InterPro" id="IPR014710">
    <property type="entry name" value="RmlC-like_jellyroll"/>
</dbReference>
<feature type="region of interest" description="Disordered" evidence="1">
    <location>
        <begin position="1"/>
        <end position="20"/>
    </location>
</feature>
<dbReference type="PANTHER" id="PTHR41517:SF1">
    <property type="entry name" value="CUPIN"/>
    <property type="match status" value="1"/>
</dbReference>
<organism evidence="2 3">
    <name type="scientific">Tistrella arctica</name>
    <dbReference type="NCBI Taxonomy" id="3133430"/>
    <lineage>
        <taxon>Bacteria</taxon>
        <taxon>Pseudomonadati</taxon>
        <taxon>Pseudomonadota</taxon>
        <taxon>Alphaproteobacteria</taxon>
        <taxon>Geminicoccales</taxon>
        <taxon>Geminicoccaceae</taxon>
        <taxon>Tistrella</taxon>
    </lineage>
</organism>
<reference evidence="2 3" key="1">
    <citation type="submission" date="2024-03" db="EMBL/GenBank/DDBJ databases">
        <title>High-quality draft genome sequencing of Tistrella sp. BH-R2-4.</title>
        <authorList>
            <person name="Dong C."/>
        </authorList>
    </citation>
    <scope>NUCLEOTIDE SEQUENCE [LARGE SCALE GENOMIC DNA]</scope>
    <source>
        <strain evidence="2 3">BH-R2-4</strain>
    </source>
</reference>
<gene>
    <name evidence="2" type="ORF">WG926_14225</name>
</gene>
<dbReference type="SUPFAM" id="SSF51182">
    <property type="entry name" value="RmlC-like cupins"/>
    <property type="match status" value="1"/>
</dbReference>
<dbReference type="PANTHER" id="PTHR41517">
    <property type="entry name" value="1,2-DIOXYGENASE PROTEIN-RELATED"/>
    <property type="match status" value="1"/>
</dbReference>
<sequence length="369" mass="40217">MSQATHSMRRTDEIQGSGMTVWKPLHVPRAAIEAEIERLAQEPPGRDGRRASVIVHPEATAPGLGLSPGVDVTINVLKPGEATPPMRRNANQIEFCIRGRGIVTAGGQTAEVGRWDTWNIPSMRVHAHENRSDDLFVRLTYSNAPLLEKLGIHFVEAGAQIRSQERAAAAMAQAAAGKFTREGAPDIAITDAGARLRGYEYLVDIEVVENRMIVWPWADARRHLPATPDDGKRGIMLLYNPATGRRNGTTHSFFATLSASAPGTRPRPEGRGHKHSSVAINYHFKGSGRSVVDGQVFHWEAGDLMLSAPSWSEHAHYPGADGHAILTVQDHPQQIGMESLIWQERMDGPILTLGSEQGQTGYVGPRQAG</sequence>
<evidence type="ECO:0008006" key="4">
    <source>
        <dbReference type="Google" id="ProtNLM"/>
    </source>
</evidence>
<accession>A0ABU9YL10</accession>
<name>A0ABU9YL10_9PROT</name>
<proteinExistence type="predicted"/>